<protein>
    <submittedName>
        <fullName evidence="2">Uncharacterized protein</fullName>
    </submittedName>
</protein>
<keyword evidence="1" id="KW-0812">Transmembrane</keyword>
<evidence type="ECO:0000313" key="2">
    <source>
        <dbReference type="EMBL" id="HIU40710.1"/>
    </source>
</evidence>
<dbReference type="EMBL" id="DVMT01000053">
    <property type="protein sequence ID" value="HIU40710.1"/>
    <property type="molecule type" value="Genomic_DNA"/>
</dbReference>
<keyword evidence="1" id="KW-1133">Transmembrane helix</keyword>
<sequence length="305" mass="35334">MKEWLLKDEKLKVGRPRLADSKVIKKAKILICISAVIVFFLCFSFFSVLKGTTPINLAKELMASKFKGVLSNENGFLVKEYYDKNSNYVIEVKVPDVIYNYSGSYTYTLYEQDGKKLKKKQEETFDKKTRNFKIKIKSLKNENKTYKIKLQIINAAKITENYAPITWGFIDASKNEDMYAYKTFTVKGYYSPVTNEEIKEAKESEDKITVTTNKNEPRCFILNVPQNVEKIKVTYTDSYKKEIVLANDKNVLGKKTYCVPNQNTLSKVTFKVYTTNDDLKLSNWDVNDNYISNTYVLKPEAAYKN</sequence>
<reference evidence="2" key="1">
    <citation type="submission" date="2020-10" db="EMBL/GenBank/DDBJ databases">
        <authorList>
            <person name="Gilroy R."/>
        </authorList>
    </citation>
    <scope>NUCLEOTIDE SEQUENCE</scope>
    <source>
        <strain evidence="2">CHK193-30670</strain>
    </source>
</reference>
<accession>A0A9D1IPJ1</accession>
<dbReference type="AlphaFoldDB" id="A0A9D1IPJ1"/>
<gene>
    <name evidence="2" type="ORF">IAB68_05365</name>
</gene>
<dbReference type="Proteomes" id="UP000824074">
    <property type="component" value="Unassembled WGS sequence"/>
</dbReference>
<name>A0A9D1IPJ1_9FIRM</name>
<organism evidence="2 3">
    <name type="scientific">Candidatus Aphodocola excrementigallinarum</name>
    <dbReference type="NCBI Taxonomy" id="2840670"/>
    <lineage>
        <taxon>Bacteria</taxon>
        <taxon>Bacillati</taxon>
        <taxon>Bacillota</taxon>
        <taxon>Bacilli</taxon>
        <taxon>Candidatus Aphodocola</taxon>
    </lineage>
</organism>
<comment type="caution">
    <text evidence="2">The sequence shown here is derived from an EMBL/GenBank/DDBJ whole genome shotgun (WGS) entry which is preliminary data.</text>
</comment>
<proteinExistence type="predicted"/>
<feature type="transmembrane region" description="Helical" evidence="1">
    <location>
        <begin position="29"/>
        <end position="49"/>
    </location>
</feature>
<evidence type="ECO:0000313" key="3">
    <source>
        <dbReference type="Proteomes" id="UP000824074"/>
    </source>
</evidence>
<evidence type="ECO:0000256" key="1">
    <source>
        <dbReference type="SAM" id="Phobius"/>
    </source>
</evidence>
<reference evidence="2" key="2">
    <citation type="journal article" date="2021" name="PeerJ">
        <title>Extensive microbial diversity within the chicken gut microbiome revealed by metagenomics and culture.</title>
        <authorList>
            <person name="Gilroy R."/>
            <person name="Ravi A."/>
            <person name="Getino M."/>
            <person name="Pursley I."/>
            <person name="Horton D.L."/>
            <person name="Alikhan N.F."/>
            <person name="Baker D."/>
            <person name="Gharbi K."/>
            <person name="Hall N."/>
            <person name="Watson M."/>
            <person name="Adriaenssens E.M."/>
            <person name="Foster-Nyarko E."/>
            <person name="Jarju S."/>
            <person name="Secka A."/>
            <person name="Antonio M."/>
            <person name="Oren A."/>
            <person name="Chaudhuri R.R."/>
            <person name="La Ragione R."/>
            <person name="Hildebrand F."/>
            <person name="Pallen M.J."/>
        </authorList>
    </citation>
    <scope>NUCLEOTIDE SEQUENCE</scope>
    <source>
        <strain evidence="2">CHK193-30670</strain>
    </source>
</reference>
<keyword evidence="1" id="KW-0472">Membrane</keyword>